<dbReference type="Gene3D" id="1.10.10.60">
    <property type="entry name" value="Homeodomain-like"/>
    <property type="match status" value="1"/>
</dbReference>
<proteinExistence type="predicted"/>
<dbReference type="GO" id="GO:0005524">
    <property type="term" value="F:ATP binding"/>
    <property type="evidence" value="ECO:0007669"/>
    <property type="project" value="UniProtKB-KW"/>
</dbReference>
<dbReference type="Pfam" id="PF02954">
    <property type="entry name" value="HTH_8"/>
    <property type="match status" value="1"/>
</dbReference>
<dbReference type="GO" id="GO:0043565">
    <property type="term" value="F:sequence-specific DNA binding"/>
    <property type="evidence" value="ECO:0007669"/>
    <property type="project" value="InterPro"/>
</dbReference>
<dbReference type="InterPro" id="IPR002197">
    <property type="entry name" value="HTH_Fis"/>
</dbReference>
<evidence type="ECO:0000256" key="4">
    <source>
        <dbReference type="ARBA" id="ARBA00023015"/>
    </source>
</evidence>
<dbReference type="AlphaFoldDB" id="H0I3U3"/>
<dbReference type="Gene3D" id="1.10.8.60">
    <property type="match status" value="1"/>
</dbReference>
<dbReference type="Proteomes" id="UP000003250">
    <property type="component" value="Unassembled WGS sequence"/>
</dbReference>
<organism evidence="9 10">
    <name type="scientific">Mesorhizobium alhagi CCNWXJ12-2</name>
    <dbReference type="NCBI Taxonomy" id="1107882"/>
    <lineage>
        <taxon>Bacteria</taxon>
        <taxon>Pseudomonadati</taxon>
        <taxon>Pseudomonadota</taxon>
        <taxon>Alphaproteobacteria</taxon>
        <taxon>Hyphomicrobiales</taxon>
        <taxon>Phyllobacteriaceae</taxon>
        <taxon>Allomesorhizobium</taxon>
    </lineage>
</organism>
<dbReference type="GO" id="GO:0000160">
    <property type="term" value="P:phosphorelay signal transduction system"/>
    <property type="evidence" value="ECO:0007669"/>
    <property type="project" value="UniProtKB-KW"/>
</dbReference>
<dbReference type="PROSITE" id="PS50045">
    <property type="entry name" value="SIGMA54_INTERACT_4"/>
    <property type="match status" value="1"/>
</dbReference>
<dbReference type="InterPro" id="IPR003593">
    <property type="entry name" value="AAA+_ATPase"/>
</dbReference>
<keyword evidence="2" id="KW-0067">ATP-binding</keyword>
<keyword evidence="4" id="KW-0805">Transcription regulation</keyword>
<dbReference type="InterPro" id="IPR002078">
    <property type="entry name" value="Sigma_54_int"/>
</dbReference>
<keyword evidence="1" id="KW-0547">Nucleotide-binding</keyword>
<evidence type="ECO:0000259" key="8">
    <source>
        <dbReference type="PROSITE" id="PS50045"/>
    </source>
</evidence>
<dbReference type="Pfam" id="PF00158">
    <property type="entry name" value="Sigma54_activat"/>
    <property type="match status" value="1"/>
</dbReference>
<dbReference type="PROSITE" id="PS00688">
    <property type="entry name" value="SIGMA54_INTERACT_3"/>
    <property type="match status" value="1"/>
</dbReference>
<dbReference type="Pfam" id="PF25601">
    <property type="entry name" value="AAA_lid_14"/>
    <property type="match status" value="1"/>
</dbReference>
<dbReference type="InterPro" id="IPR027417">
    <property type="entry name" value="P-loop_NTPase"/>
</dbReference>
<accession>H0I3U3</accession>
<sequence length="367" mass="39901">MVTKQVPVQRDGVTIGAVGLALFSDFDALKKTYSRISKAELAIPQSNKLWQSKFSLDDILGEGEQMESYRGSLQLVAAYDLPVLISGETGSGKELAAHAIHALSDRSDEPFVWVNCASIPSELVEAELFGYEGGAFTGARDRGKPGKFELAGGGVLFLDEIGDMPLSLQGSLLRVLQINEIVRVGGTTPVSVNARVVCATNRPLANLVKAGRFREDLYHRLNVLPINVPALRERNDLSFLAGRLLSCIAARLGKPIPALAEKDRQLLLRHAWPGNVRELENVLTRLIITGKLSLPFTDPPSEPARDGSIPPLKRRIQTQTGAEIHAALERTQGNKRRAADLLGISRAHLYRLLKTQGVRSSEEPGPG</sequence>
<evidence type="ECO:0000256" key="7">
    <source>
        <dbReference type="ARBA" id="ARBA00023163"/>
    </source>
</evidence>
<evidence type="ECO:0000313" key="10">
    <source>
        <dbReference type="Proteomes" id="UP000003250"/>
    </source>
</evidence>
<keyword evidence="3" id="KW-0902">Two-component regulatory system</keyword>
<evidence type="ECO:0000256" key="3">
    <source>
        <dbReference type="ARBA" id="ARBA00023012"/>
    </source>
</evidence>
<dbReference type="PATRIC" id="fig|1107882.3.peg.6897"/>
<dbReference type="InterPro" id="IPR058031">
    <property type="entry name" value="AAA_lid_NorR"/>
</dbReference>
<evidence type="ECO:0000256" key="1">
    <source>
        <dbReference type="ARBA" id="ARBA00022741"/>
    </source>
</evidence>
<gene>
    <name evidence="9" type="ORF">MAXJ12_35801</name>
</gene>
<dbReference type="PANTHER" id="PTHR32071:SF117">
    <property type="entry name" value="PTS-DEPENDENT DIHYDROXYACETONE KINASE OPERON REGULATORY PROTEIN-RELATED"/>
    <property type="match status" value="1"/>
</dbReference>
<dbReference type="SUPFAM" id="SSF52540">
    <property type="entry name" value="P-loop containing nucleoside triphosphate hydrolases"/>
    <property type="match status" value="1"/>
</dbReference>
<keyword evidence="5" id="KW-0238">DNA-binding</keyword>
<keyword evidence="6" id="KW-0010">Activator</keyword>
<dbReference type="FunFam" id="3.40.50.300:FF:000006">
    <property type="entry name" value="DNA-binding transcriptional regulator NtrC"/>
    <property type="match status" value="1"/>
</dbReference>
<dbReference type="GO" id="GO:0006355">
    <property type="term" value="P:regulation of DNA-templated transcription"/>
    <property type="evidence" value="ECO:0007669"/>
    <property type="project" value="InterPro"/>
</dbReference>
<name>H0I3U3_9HYPH</name>
<dbReference type="CDD" id="cd00009">
    <property type="entry name" value="AAA"/>
    <property type="match status" value="1"/>
</dbReference>
<dbReference type="Gene3D" id="3.40.50.300">
    <property type="entry name" value="P-loop containing nucleotide triphosphate hydrolases"/>
    <property type="match status" value="1"/>
</dbReference>
<dbReference type="InterPro" id="IPR025944">
    <property type="entry name" value="Sigma_54_int_dom_CS"/>
</dbReference>
<evidence type="ECO:0000256" key="5">
    <source>
        <dbReference type="ARBA" id="ARBA00023125"/>
    </source>
</evidence>
<dbReference type="SMART" id="SM00382">
    <property type="entry name" value="AAA"/>
    <property type="match status" value="1"/>
</dbReference>
<dbReference type="SUPFAM" id="SSF46689">
    <property type="entry name" value="Homeodomain-like"/>
    <property type="match status" value="1"/>
</dbReference>
<evidence type="ECO:0000313" key="9">
    <source>
        <dbReference type="EMBL" id="EHK52358.1"/>
    </source>
</evidence>
<reference evidence="9 10" key="1">
    <citation type="journal article" date="2012" name="J. Bacteriol.">
        <title>Draft Genome Sequence of Mesorhizobium alhagi CCNWXJ12-2T, a Novel Salt-Resistant Species Isolated from the Desert of Northwestern China.</title>
        <authorList>
            <person name="Zhou M."/>
            <person name="Chen W."/>
            <person name="Chen H."/>
            <person name="Wei G."/>
        </authorList>
    </citation>
    <scope>NUCLEOTIDE SEQUENCE [LARGE SCALE GENOMIC DNA]</scope>
    <source>
        <strain evidence="9 10">CCNWXJ12-2</strain>
    </source>
</reference>
<protein>
    <submittedName>
        <fullName evidence="9">Fis family PAS modulated sigma-54 specific transcriptional regulator</fullName>
    </submittedName>
</protein>
<evidence type="ECO:0000256" key="2">
    <source>
        <dbReference type="ARBA" id="ARBA00022840"/>
    </source>
</evidence>
<feature type="domain" description="Sigma-54 factor interaction" evidence="8">
    <location>
        <begin position="59"/>
        <end position="288"/>
    </location>
</feature>
<dbReference type="PRINTS" id="PR01590">
    <property type="entry name" value="HTHFIS"/>
</dbReference>
<keyword evidence="7" id="KW-0804">Transcription</keyword>
<evidence type="ECO:0000256" key="6">
    <source>
        <dbReference type="ARBA" id="ARBA00023159"/>
    </source>
</evidence>
<dbReference type="InterPro" id="IPR009057">
    <property type="entry name" value="Homeodomain-like_sf"/>
</dbReference>
<dbReference type="PANTHER" id="PTHR32071">
    <property type="entry name" value="TRANSCRIPTIONAL REGULATORY PROTEIN"/>
    <property type="match status" value="1"/>
</dbReference>
<keyword evidence="10" id="KW-1185">Reference proteome</keyword>
<dbReference type="EMBL" id="AHAM01000337">
    <property type="protein sequence ID" value="EHK52358.1"/>
    <property type="molecule type" value="Genomic_DNA"/>
</dbReference>